<evidence type="ECO:0000256" key="4">
    <source>
        <dbReference type="ARBA" id="ARBA00022692"/>
    </source>
</evidence>
<proteinExistence type="inferred from homology"/>
<evidence type="ECO:0000256" key="7">
    <source>
        <dbReference type="ARBA" id="ARBA00023053"/>
    </source>
</evidence>
<feature type="binding site" evidence="14">
    <location>
        <position position="71"/>
    </location>
    <ligand>
        <name>Na(+)</name>
        <dbReference type="ChEBI" id="CHEBI:29101"/>
        <note>structural</note>
    </ligand>
</feature>
<comment type="subcellular location">
    <subcellularLocation>
        <location evidence="1 14">Cell membrane</location>
        <topology evidence="1 14">Multi-pass membrane protein</topology>
    </subcellularLocation>
</comment>
<keyword evidence="4 14" id="KW-0812">Transmembrane</keyword>
<comment type="similarity">
    <text evidence="11 14">Belongs to the fluoride channel Fluc/FEX (TC 1.A.43) family.</text>
</comment>
<keyword evidence="6 14" id="KW-1133">Transmembrane helix</keyword>
<evidence type="ECO:0000256" key="1">
    <source>
        <dbReference type="ARBA" id="ARBA00004651"/>
    </source>
</evidence>
<keyword evidence="16" id="KW-1185">Reference proteome</keyword>
<dbReference type="Pfam" id="PF02537">
    <property type="entry name" value="CRCB"/>
    <property type="match status" value="1"/>
</dbReference>
<evidence type="ECO:0000256" key="3">
    <source>
        <dbReference type="ARBA" id="ARBA00022475"/>
    </source>
</evidence>
<evidence type="ECO:0000313" key="15">
    <source>
        <dbReference type="EMBL" id="MDQ0341743.1"/>
    </source>
</evidence>
<evidence type="ECO:0000256" key="8">
    <source>
        <dbReference type="ARBA" id="ARBA00023065"/>
    </source>
</evidence>
<evidence type="ECO:0000256" key="10">
    <source>
        <dbReference type="ARBA" id="ARBA00023303"/>
    </source>
</evidence>
<evidence type="ECO:0000256" key="13">
    <source>
        <dbReference type="ARBA" id="ARBA00049940"/>
    </source>
</evidence>
<keyword evidence="8 14" id="KW-0406">Ion transport</keyword>
<evidence type="ECO:0000256" key="6">
    <source>
        <dbReference type="ARBA" id="ARBA00022989"/>
    </source>
</evidence>
<dbReference type="RefSeq" id="WP_244679970.1">
    <property type="nucleotide sequence ID" value="NZ_JALIRM010000001.1"/>
</dbReference>
<gene>
    <name evidence="14" type="primary">fluC</name>
    <name evidence="14" type="synonym">crcB</name>
    <name evidence="15" type="ORF">J2S14_000536</name>
</gene>
<dbReference type="Proteomes" id="UP001232343">
    <property type="component" value="Unassembled WGS sequence"/>
</dbReference>
<keyword evidence="5 14" id="KW-0479">Metal-binding</keyword>
<evidence type="ECO:0000256" key="14">
    <source>
        <dbReference type="HAMAP-Rule" id="MF_00454"/>
    </source>
</evidence>
<feature type="transmembrane region" description="Helical" evidence="14">
    <location>
        <begin position="92"/>
        <end position="117"/>
    </location>
</feature>
<dbReference type="HAMAP" id="MF_00454">
    <property type="entry name" value="FluC"/>
    <property type="match status" value="1"/>
</dbReference>
<dbReference type="PANTHER" id="PTHR28259">
    <property type="entry name" value="FLUORIDE EXPORT PROTEIN 1-RELATED"/>
    <property type="match status" value="1"/>
</dbReference>
<feature type="transmembrane region" description="Helical" evidence="14">
    <location>
        <begin position="36"/>
        <end position="54"/>
    </location>
</feature>
<dbReference type="InterPro" id="IPR003691">
    <property type="entry name" value="FluC"/>
</dbReference>
<evidence type="ECO:0000256" key="12">
    <source>
        <dbReference type="ARBA" id="ARBA00035585"/>
    </source>
</evidence>
<keyword evidence="7 14" id="KW-0915">Sodium</keyword>
<protein>
    <recommendedName>
        <fullName evidence="14">Fluoride-specific ion channel FluC</fullName>
    </recommendedName>
</protein>
<accession>A0ABU0D019</accession>
<comment type="catalytic activity">
    <reaction evidence="12">
        <text>fluoride(in) = fluoride(out)</text>
        <dbReference type="Rhea" id="RHEA:76159"/>
        <dbReference type="ChEBI" id="CHEBI:17051"/>
    </reaction>
    <physiologicalReaction direction="left-to-right" evidence="12">
        <dbReference type="Rhea" id="RHEA:76160"/>
    </physiologicalReaction>
</comment>
<name>A0ABU0D019_9BACI</name>
<keyword evidence="3 14" id="KW-1003">Cell membrane</keyword>
<dbReference type="PANTHER" id="PTHR28259:SF16">
    <property type="entry name" value="FLUORIDE-SPECIFIC ION CHANNEL FLUC 2"/>
    <property type="match status" value="1"/>
</dbReference>
<keyword evidence="10 14" id="KW-0407">Ion channel</keyword>
<keyword evidence="9 14" id="KW-0472">Membrane</keyword>
<keyword evidence="2 14" id="KW-0813">Transport</keyword>
<feature type="transmembrane region" description="Helical" evidence="14">
    <location>
        <begin position="60"/>
        <end position="80"/>
    </location>
</feature>
<feature type="binding site" evidence="14">
    <location>
        <position position="68"/>
    </location>
    <ligand>
        <name>Na(+)</name>
        <dbReference type="ChEBI" id="CHEBI:29101"/>
        <note>structural</note>
    </ligand>
</feature>
<dbReference type="EMBL" id="JAUSUO010000001">
    <property type="protein sequence ID" value="MDQ0341743.1"/>
    <property type="molecule type" value="Genomic_DNA"/>
</dbReference>
<evidence type="ECO:0000256" key="11">
    <source>
        <dbReference type="ARBA" id="ARBA00035120"/>
    </source>
</evidence>
<comment type="activity regulation">
    <text evidence="14">Na(+) is not transported, but it plays an essential structural role and its presence is essential for fluoride channel function.</text>
</comment>
<evidence type="ECO:0000256" key="9">
    <source>
        <dbReference type="ARBA" id="ARBA00023136"/>
    </source>
</evidence>
<evidence type="ECO:0000256" key="5">
    <source>
        <dbReference type="ARBA" id="ARBA00022723"/>
    </source>
</evidence>
<evidence type="ECO:0000256" key="2">
    <source>
        <dbReference type="ARBA" id="ARBA00022448"/>
    </source>
</evidence>
<feature type="transmembrane region" description="Helical" evidence="14">
    <location>
        <begin position="6"/>
        <end position="24"/>
    </location>
</feature>
<comment type="function">
    <text evidence="13 14">Fluoride-specific ion channel. Important for reducing fluoride concentration in the cell, thus reducing its toxicity.</text>
</comment>
<reference evidence="15 16" key="1">
    <citation type="submission" date="2023-07" db="EMBL/GenBank/DDBJ databases">
        <title>Genomic Encyclopedia of Type Strains, Phase IV (KMG-IV): sequencing the most valuable type-strain genomes for metagenomic binning, comparative biology and taxonomic classification.</title>
        <authorList>
            <person name="Goeker M."/>
        </authorList>
    </citation>
    <scope>NUCLEOTIDE SEQUENCE [LARGE SCALE GENOMIC DNA]</scope>
    <source>
        <strain evidence="15 16">DSM 27848</strain>
    </source>
</reference>
<organism evidence="15 16">
    <name type="scientific">Lederbergia wuyishanensis</name>
    <dbReference type="NCBI Taxonomy" id="1347903"/>
    <lineage>
        <taxon>Bacteria</taxon>
        <taxon>Bacillati</taxon>
        <taxon>Bacillota</taxon>
        <taxon>Bacilli</taxon>
        <taxon>Bacillales</taxon>
        <taxon>Bacillaceae</taxon>
        <taxon>Lederbergia</taxon>
    </lineage>
</organism>
<evidence type="ECO:0000313" key="16">
    <source>
        <dbReference type="Proteomes" id="UP001232343"/>
    </source>
</evidence>
<comment type="caution">
    <text evidence="15">The sequence shown here is derived from an EMBL/GenBank/DDBJ whole genome shotgun (WGS) entry which is preliminary data.</text>
</comment>
<sequence>MTILYVAIGGFLGSIARYTFSKFIKISESQFPIPTFIVNIIGSFFLGFIIGASIPTGMNLFFGIGFLGSFTTYSTFMVENMKMILENNYKKMFLYTCLSYIIGITFALGGLTIGISIGK</sequence>